<keyword evidence="1" id="KW-0472">Membrane</keyword>
<organism evidence="2 3">
    <name type="scientific">Sphingobacterium athyrii</name>
    <dbReference type="NCBI Taxonomy" id="2152717"/>
    <lineage>
        <taxon>Bacteria</taxon>
        <taxon>Pseudomonadati</taxon>
        <taxon>Bacteroidota</taxon>
        <taxon>Sphingobacteriia</taxon>
        <taxon>Sphingobacteriales</taxon>
        <taxon>Sphingobacteriaceae</taxon>
        <taxon>Sphingobacterium</taxon>
    </lineage>
</organism>
<dbReference type="Proteomes" id="UP000250831">
    <property type="component" value="Unassembled WGS sequence"/>
</dbReference>
<reference evidence="2 3" key="1">
    <citation type="submission" date="2018-04" db="EMBL/GenBank/DDBJ databases">
        <title>Sphingobacterium sp. M46 Genome.</title>
        <authorList>
            <person name="Cheng J."/>
            <person name="Li Y."/>
        </authorList>
    </citation>
    <scope>NUCLEOTIDE SEQUENCE [LARGE SCALE GENOMIC DNA]</scope>
    <source>
        <strain evidence="2 3">M46</strain>
    </source>
</reference>
<name>A0A363NWG6_9SPHI</name>
<dbReference type="RefSeq" id="WP_108633478.1">
    <property type="nucleotide sequence ID" value="NZ_QCXX01000002.1"/>
</dbReference>
<proteinExistence type="predicted"/>
<comment type="caution">
    <text evidence="2">The sequence shown here is derived from an EMBL/GenBank/DDBJ whole genome shotgun (WGS) entry which is preliminary data.</text>
</comment>
<dbReference type="OrthoDB" id="9862091at2"/>
<dbReference type="EMBL" id="QCXX01000002">
    <property type="protein sequence ID" value="PUV25145.1"/>
    <property type="molecule type" value="Genomic_DNA"/>
</dbReference>
<accession>A0A363NWG6</accession>
<dbReference type="AlphaFoldDB" id="A0A363NWG6"/>
<keyword evidence="1" id="KW-0812">Transmembrane</keyword>
<feature type="transmembrane region" description="Helical" evidence="1">
    <location>
        <begin position="71"/>
        <end position="91"/>
    </location>
</feature>
<sequence>MMSKIFFIILEKVIVELAKIGILKLLNHIQWKQNFYLLKRLLLKQFDLEKMGLKVNALLKSDRCYSACKKVMFITLQSTYVISGMIFLIAHSLGCNIFFATMIASSLIIAIEIPYRMLLKEAKI</sequence>
<keyword evidence="3" id="KW-1185">Reference proteome</keyword>
<feature type="transmembrane region" description="Helical" evidence="1">
    <location>
        <begin position="97"/>
        <end position="115"/>
    </location>
</feature>
<protein>
    <submittedName>
        <fullName evidence="2">Uncharacterized protein</fullName>
    </submittedName>
</protein>
<evidence type="ECO:0000313" key="2">
    <source>
        <dbReference type="EMBL" id="PUV25145.1"/>
    </source>
</evidence>
<keyword evidence="1" id="KW-1133">Transmembrane helix</keyword>
<evidence type="ECO:0000256" key="1">
    <source>
        <dbReference type="SAM" id="Phobius"/>
    </source>
</evidence>
<gene>
    <name evidence="2" type="ORF">DCO56_09405</name>
</gene>
<evidence type="ECO:0000313" key="3">
    <source>
        <dbReference type="Proteomes" id="UP000250831"/>
    </source>
</evidence>